<dbReference type="InterPro" id="IPR012677">
    <property type="entry name" value="Nucleotide-bd_a/b_plait_sf"/>
</dbReference>
<dbReference type="InterPro" id="IPR035979">
    <property type="entry name" value="RBD_domain_sf"/>
</dbReference>
<dbReference type="OrthoDB" id="431068at2759"/>
<evidence type="ECO:0000256" key="1">
    <source>
        <dbReference type="ARBA" id="ARBA00022737"/>
    </source>
</evidence>
<dbReference type="InterPro" id="IPR050666">
    <property type="entry name" value="ESRP"/>
</dbReference>
<gene>
    <name evidence="5" type="ORF">KP509_23G036900</name>
</gene>
<dbReference type="AlphaFoldDB" id="A0A8T2RYN4"/>
<proteinExistence type="predicted"/>
<evidence type="ECO:0000256" key="3">
    <source>
        <dbReference type="PROSITE-ProRule" id="PRU00176"/>
    </source>
</evidence>
<sequence length="314" mass="34655">MEGFDTPTPLEEQLRQSDVVRLRHLPFSTTEADVAAFFRGLELGPDGVVICINFRGRNTGHAFVQFASADIANKALEWDRQQMGKVYVEVYKAHAADMQGALRMVGRRSVNRTVTGNIVNTGIPGMAGHSDMNYTGVIRIKNVPWSCTSADIVAFFKGMEIVPDGIFHCTHPEGRPCGEAYVEFADEETAARAMRMNHEPFGNRYVELYLSTKGDMMTAIQKRMYNLFAGKEDFSHRPAGVQGQQEHLEPFRLQGLAGMNLAAIQGAGLGISGIHNLGDLSQSVKHLLSLYLLQRLQGPWNGIGAAWVHATLSY</sequence>
<evidence type="ECO:0000256" key="2">
    <source>
        <dbReference type="ARBA" id="ARBA00022884"/>
    </source>
</evidence>
<dbReference type="InterPro" id="IPR000504">
    <property type="entry name" value="RRM_dom"/>
</dbReference>
<evidence type="ECO:0000313" key="6">
    <source>
        <dbReference type="Proteomes" id="UP000825935"/>
    </source>
</evidence>
<dbReference type="Pfam" id="PF00076">
    <property type="entry name" value="RRM_1"/>
    <property type="match status" value="2"/>
</dbReference>
<protein>
    <recommendedName>
        <fullName evidence="4">RRM domain-containing protein</fullName>
    </recommendedName>
</protein>
<dbReference type="Proteomes" id="UP000825935">
    <property type="component" value="Chromosome 23"/>
</dbReference>
<name>A0A8T2RYN4_CERRI</name>
<dbReference type="SMART" id="SM00360">
    <property type="entry name" value="RRM"/>
    <property type="match status" value="2"/>
</dbReference>
<keyword evidence="6" id="KW-1185">Reference proteome</keyword>
<dbReference type="PROSITE" id="PS50102">
    <property type="entry name" value="RRM"/>
    <property type="match status" value="2"/>
</dbReference>
<organism evidence="5 6">
    <name type="scientific">Ceratopteris richardii</name>
    <name type="common">Triangle waterfern</name>
    <dbReference type="NCBI Taxonomy" id="49495"/>
    <lineage>
        <taxon>Eukaryota</taxon>
        <taxon>Viridiplantae</taxon>
        <taxon>Streptophyta</taxon>
        <taxon>Embryophyta</taxon>
        <taxon>Tracheophyta</taxon>
        <taxon>Polypodiopsida</taxon>
        <taxon>Polypodiidae</taxon>
        <taxon>Polypodiales</taxon>
        <taxon>Pteridineae</taxon>
        <taxon>Pteridaceae</taxon>
        <taxon>Parkerioideae</taxon>
        <taxon>Ceratopteris</taxon>
    </lineage>
</organism>
<keyword evidence="2 3" id="KW-0694">RNA-binding</keyword>
<dbReference type="OMA" id="VICINFR"/>
<reference evidence="5 6" key="1">
    <citation type="submission" date="2021-08" db="EMBL/GenBank/DDBJ databases">
        <title>WGS assembly of Ceratopteris richardii.</title>
        <authorList>
            <person name="Marchant D.B."/>
            <person name="Chen G."/>
            <person name="Jenkins J."/>
            <person name="Shu S."/>
            <person name="Leebens-Mack J."/>
            <person name="Grimwood J."/>
            <person name="Schmutz J."/>
            <person name="Soltis P."/>
            <person name="Soltis D."/>
            <person name="Chen Z.-H."/>
        </authorList>
    </citation>
    <scope>NUCLEOTIDE SEQUENCE [LARGE SCALE GENOMIC DNA]</scope>
    <source>
        <strain evidence="5">Whitten #5841</strain>
        <tissue evidence="5">Leaf</tissue>
    </source>
</reference>
<evidence type="ECO:0000313" key="5">
    <source>
        <dbReference type="EMBL" id="KAH7301659.1"/>
    </source>
</evidence>
<evidence type="ECO:0000259" key="4">
    <source>
        <dbReference type="PROSITE" id="PS50102"/>
    </source>
</evidence>
<feature type="domain" description="RRM" evidence="4">
    <location>
        <begin position="18"/>
        <end position="95"/>
    </location>
</feature>
<keyword evidence="1" id="KW-0677">Repeat</keyword>
<dbReference type="SUPFAM" id="SSF54928">
    <property type="entry name" value="RNA-binding domain, RBD"/>
    <property type="match status" value="2"/>
</dbReference>
<dbReference type="EMBL" id="CM035428">
    <property type="protein sequence ID" value="KAH7301659.1"/>
    <property type="molecule type" value="Genomic_DNA"/>
</dbReference>
<comment type="caution">
    <text evidence="5">The sequence shown here is derived from an EMBL/GenBank/DDBJ whole genome shotgun (WGS) entry which is preliminary data.</text>
</comment>
<dbReference type="Gene3D" id="3.30.70.330">
    <property type="match status" value="2"/>
</dbReference>
<dbReference type="GO" id="GO:0003723">
    <property type="term" value="F:RNA binding"/>
    <property type="evidence" value="ECO:0007669"/>
    <property type="project" value="UniProtKB-UniRule"/>
</dbReference>
<feature type="domain" description="RRM" evidence="4">
    <location>
        <begin position="136"/>
        <end position="213"/>
    </location>
</feature>
<dbReference type="PANTHER" id="PTHR13976">
    <property type="entry name" value="HETEROGENEOUS NUCLEAR RIBONUCLEOPROTEIN-RELATED"/>
    <property type="match status" value="1"/>
</dbReference>
<accession>A0A8T2RYN4</accession>